<comment type="subunit">
    <text evidence="4">Part of the 50S ribosomal subunit. Contacts protein L29, and trigger factor when it is bound to the ribosome.</text>
</comment>
<sequence>MRLSEVLLRPKVTEKVNGQMEKQNRYTFVVDKRSNKLEIKAAVEEFYNVKVAQVNTIVVPAKSKSRFTKAGFISGRKPSFKKAVVTLVEGETIDLFAF</sequence>
<evidence type="ECO:0000256" key="4">
    <source>
        <dbReference type="HAMAP-Rule" id="MF_01369"/>
    </source>
</evidence>
<dbReference type="GO" id="GO:1990904">
    <property type="term" value="C:ribonucleoprotein complex"/>
    <property type="evidence" value="ECO:0007669"/>
    <property type="project" value="UniProtKB-KW"/>
</dbReference>
<comment type="similarity">
    <text evidence="1 4">Belongs to the universal ribosomal protein uL23 family.</text>
</comment>
<protein>
    <recommendedName>
        <fullName evidence="4">Large ribosomal subunit protein uL23</fullName>
    </recommendedName>
</protein>
<dbReference type="GO" id="GO:0003735">
    <property type="term" value="F:structural constituent of ribosome"/>
    <property type="evidence" value="ECO:0007669"/>
    <property type="project" value="InterPro"/>
</dbReference>
<dbReference type="Proteomes" id="UP000240572">
    <property type="component" value="Unassembled WGS sequence"/>
</dbReference>
<dbReference type="NCBIfam" id="NF004363">
    <property type="entry name" value="PRK05738.2-4"/>
    <property type="match status" value="1"/>
</dbReference>
<dbReference type="SUPFAM" id="SSF54189">
    <property type="entry name" value="Ribosomal proteins S24e, L23 and L15e"/>
    <property type="match status" value="1"/>
</dbReference>
<dbReference type="GO" id="GO:0006412">
    <property type="term" value="P:translation"/>
    <property type="evidence" value="ECO:0007669"/>
    <property type="project" value="UniProtKB-UniRule"/>
</dbReference>
<dbReference type="Pfam" id="PF00276">
    <property type="entry name" value="Ribosomal_L23"/>
    <property type="match status" value="1"/>
</dbReference>
<keyword evidence="3 4" id="KW-0687">Ribonucleoprotein</keyword>
<evidence type="ECO:0000313" key="6">
    <source>
        <dbReference type="Proteomes" id="UP000240572"/>
    </source>
</evidence>
<comment type="caution">
    <text evidence="5">The sequence shown here is derived from an EMBL/GenBank/DDBJ whole genome shotgun (WGS) entry which is preliminary data.</text>
</comment>
<accession>A0A2P8DC92</accession>
<dbReference type="AlphaFoldDB" id="A0A2P8DC92"/>
<dbReference type="OrthoDB" id="9797862at2"/>
<keyword evidence="4" id="KW-0694">RNA-binding</keyword>
<dbReference type="Gene3D" id="3.30.70.330">
    <property type="match status" value="1"/>
</dbReference>
<dbReference type="InterPro" id="IPR012678">
    <property type="entry name" value="Ribosomal_uL23/eL15/eS24_sf"/>
</dbReference>
<dbReference type="EMBL" id="PYGD01000001">
    <property type="protein sequence ID" value="PSK94824.1"/>
    <property type="molecule type" value="Genomic_DNA"/>
</dbReference>
<name>A0A2P8DC92_9BACT</name>
<keyword evidence="6" id="KW-1185">Reference proteome</keyword>
<organism evidence="5 6">
    <name type="scientific">Taibaiella chishuiensis</name>
    <dbReference type="NCBI Taxonomy" id="1434707"/>
    <lineage>
        <taxon>Bacteria</taxon>
        <taxon>Pseudomonadati</taxon>
        <taxon>Bacteroidota</taxon>
        <taxon>Chitinophagia</taxon>
        <taxon>Chitinophagales</taxon>
        <taxon>Chitinophagaceae</taxon>
        <taxon>Taibaiella</taxon>
    </lineage>
</organism>
<evidence type="ECO:0000313" key="5">
    <source>
        <dbReference type="EMBL" id="PSK94824.1"/>
    </source>
</evidence>
<evidence type="ECO:0000256" key="3">
    <source>
        <dbReference type="ARBA" id="ARBA00023274"/>
    </source>
</evidence>
<dbReference type="InterPro" id="IPR013025">
    <property type="entry name" value="Ribosomal_uL23-like"/>
</dbReference>
<dbReference type="InterPro" id="IPR012677">
    <property type="entry name" value="Nucleotide-bd_a/b_plait_sf"/>
</dbReference>
<dbReference type="RefSeq" id="WP_106521510.1">
    <property type="nucleotide sequence ID" value="NZ_PYGD01000001.1"/>
</dbReference>
<evidence type="ECO:0000256" key="2">
    <source>
        <dbReference type="ARBA" id="ARBA00022980"/>
    </source>
</evidence>
<comment type="function">
    <text evidence="4">One of the early assembly proteins it binds 23S rRNA. One of the proteins that surrounds the polypeptide exit tunnel on the outside of the ribosome. Forms the main docking site for trigger factor binding to the ribosome.</text>
</comment>
<evidence type="ECO:0000256" key="1">
    <source>
        <dbReference type="ARBA" id="ARBA00006700"/>
    </source>
</evidence>
<dbReference type="GO" id="GO:0005840">
    <property type="term" value="C:ribosome"/>
    <property type="evidence" value="ECO:0007669"/>
    <property type="project" value="UniProtKB-KW"/>
</dbReference>
<keyword evidence="2 4" id="KW-0689">Ribosomal protein</keyword>
<reference evidence="5 6" key="1">
    <citation type="submission" date="2018-03" db="EMBL/GenBank/DDBJ databases">
        <title>Genomic Encyclopedia of Type Strains, Phase III (KMG-III): the genomes of soil and plant-associated and newly described type strains.</title>
        <authorList>
            <person name="Whitman W."/>
        </authorList>
    </citation>
    <scope>NUCLEOTIDE SEQUENCE [LARGE SCALE GENOMIC DNA]</scope>
    <source>
        <strain evidence="5 6">CGMCC 1.12700</strain>
    </source>
</reference>
<dbReference type="HAMAP" id="MF_01369_B">
    <property type="entry name" value="Ribosomal_uL23_B"/>
    <property type="match status" value="1"/>
</dbReference>
<dbReference type="PANTHER" id="PTHR11620">
    <property type="entry name" value="60S RIBOSOMAL PROTEIN L23A"/>
    <property type="match status" value="1"/>
</dbReference>
<gene>
    <name evidence="4" type="primary">rplW</name>
    <name evidence="5" type="ORF">B0I18_101987</name>
</gene>
<keyword evidence="4" id="KW-0699">rRNA-binding</keyword>
<dbReference type="GO" id="GO:0019843">
    <property type="term" value="F:rRNA binding"/>
    <property type="evidence" value="ECO:0007669"/>
    <property type="project" value="UniProtKB-UniRule"/>
</dbReference>
<proteinExistence type="inferred from homology"/>